<evidence type="ECO:0000313" key="2">
    <source>
        <dbReference type="EMBL" id="PNW78449.1"/>
    </source>
</evidence>
<dbReference type="AlphaFoldDB" id="A0A2K3DD40"/>
<dbReference type="GeneID" id="66054705"/>
<dbReference type="EMBL" id="CM008970">
    <property type="protein sequence ID" value="PNW78449.1"/>
    <property type="molecule type" value="Genomic_DNA"/>
</dbReference>
<dbReference type="Gramene" id="PNW78449">
    <property type="protein sequence ID" value="PNW78449"/>
    <property type="gene ID" value="CHLRE_09g397002v5"/>
</dbReference>
<evidence type="ECO:0000256" key="1">
    <source>
        <dbReference type="SAM" id="MobiDB-lite"/>
    </source>
</evidence>
<proteinExistence type="predicted"/>
<protein>
    <submittedName>
        <fullName evidence="2">Uncharacterized protein</fullName>
    </submittedName>
</protein>
<keyword evidence="3" id="KW-1185">Reference proteome</keyword>
<accession>A0A2K3DD40</accession>
<feature type="region of interest" description="Disordered" evidence="1">
    <location>
        <begin position="14"/>
        <end position="66"/>
    </location>
</feature>
<gene>
    <name evidence="2" type="ORF">CHLRE_09g397002v5</name>
</gene>
<dbReference type="RefSeq" id="XP_042920885.1">
    <property type="nucleotide sequence ID" value="XM_043065827.1"/>
</dbReference>
<feature type="compositionally biased region" description="Polar residues" evidence="1">
    <location>
        <begin position="21"/>
        <end position="35"/>
    </location>
</feature>
<dbReference type="InParanoid" id="A0A2K3DD40"/>
<reference evidence="2 3" key="1">
    <citation type="journal article" date="2007" name="Science">
        <title>The Chlamydomonas genome reveals the evolution of key animal and plant functions.</title>
        <authorList>
            <person name="Merchant S.S."/>
            <person name="Prochnik S.E."/>
            <person name="Vallon O."/>
            <person name="Harris E.H."/>
            <person name="Karpowicz S.J."/>
            <person name="Witman G.B."/>
            <person name="Terry A."/>
            <person name="Salamov A."/>
            <person name="Fritz-Laylin L.K."/>
            <person name="Marechal-Drouard L."/>
            <person name="Marshall W.F."/>
            <person name="Qu L.H."/>
            <person name="Nelson D.R."/>
            <person name="Sanderfoot A.A."/>
            <person name="Spalding M.H."/>
            <person name="Kapitonov V.V."/>
            <person name="Ren Q."/>
            <person name="Ferris P."/>
            <person name="Lindquist E."/>
            <person name="Shapiro H."/>
            <person name="Lucas S.M."/>
            <person name="Grimwood J."/>
            <person name="Schmutz J."/>
            <person name="Cardol P."/>
            <person name="Cerutti H."/>
            <person name="Chanfreau G."/>
            <person name="Chen C.L."/>
            <person name="Cognat V."/>
            <person name="Croft M.T."/>
            <person name="Dent R."/>
            <person name="Dutcher S."/>
            <person name="Fernandez E."/>
            <person name="Fukuzawa H."/>
            <person name="Gonzalez-Ballester D."/>
            <person name="Gonzalez-Halphen D."/>
            <person name="Hallmann A."/>
            <person name="Hanikenne M."/>
            <person name="Hippler M."/>
            <person name="Inwood W."/>
            <person name="Jabbari K."/>
            <person name="Kalanon M."/>
            <person name="Kuras R."/>
            <person name="Lefebvre P.A."/>
            <person name="Lemaire S.D."/>
            <person name="Lobanov A.V."/>
            <person name="Lohr M."/>
            <person name="Manuell A."/>
            <person name="Meier I."/>
            <person name="Mets L."/>
            <person name="Mittag M."/>
            <person name="Mittelmeier T."/>
            <person name="Moroney J.V."/>
            <person name="Moseley J."/>
            <person name="Napoli C."/>
            <person name="Nedelcu A.M."/>
            <person name="Niyogi K."/>
            <person name="Novoselov S.V."/>
            <person name="Paulsen I.T."/>
            <person name="Pazour G."/>
            <person name="Purton S."/>
            <person name="Ral J.P."/>
            <person name="Riano-Pachon D.M."/>
            <person name="Riekhof W."/>
            <person name="Rymarquis L."/>
            <person name="Schroda M."/>
            <person name="Stern D."/>
            <person name="Umen J."/>
            <person name="Willows R."/>
            <person name="Wilson N."/>
            <person name="Zimmer S.L."/>
            <person name="Allmer J."/>
            <person name="Balk J."/>
            <person name="Bisova K."/>
            <person name="Chen C.J."/>
            <person name="Elias M."/>
            <person name="Gendler K."/>
            <person name="Hauser C."/>
            <person name="Lamb M.R."/>
            <person name="Ledford H."/>
            <person name="Long J.C."/>
            <person name="Minagawa J."/>
            <person name="Page M.D."/>
            <person name="Pan J."/>
            <person name="Pootakham W."/>
            <person name="Roje S."/>
            <person name="Rose A."/>
            <person name="Stahlberg E."/>
            <person name="Terauchi A.M."/>
            <person name="Yang P."/>
            <person name="Ball S."/>
            <person name="Bowler C."/>
            <person name="Dieckmann C.L."/>
            <person name="Gladyshev V.N."/>
            <person name="Green P."/>
            <person name="Jorgensen R."/>
            <person name="Mayfield S."/>
            <person name="Mueller-Roeber B."/>
            <person name="Rajamani S."/>
            <person name="Sayre R.T."/>
            <person name="Brokstein P."/>
            <person name="Dubchak I."/>
            <person name="Goodstein D."/>
            <person name="Hornick L."/>
            <person name="Huang Y.W."/>
            <person name="Jhaveri J."/>
            <person name="Luo Y."/>
            <person name="Martinez D."/>
            <person name="Ngau W.C."/>
            <person name="Otillar B."/>
            <person name="Poliakov A."/>
            <person name="Porter A."/>
            <person name="Szajkowski L."/>
            <person name="Werner G."/>
            <person name="Zhou K."/>
            <person name="Grigoriev I.V."/>
            <person name="Rokhsar D.S."/>
            <person name="Grossman A.R."/>
        </authorList>
    </citation>
    <scope>NUCLEOTIDE SEQUENCE [LARGE SCALE GENOMIC DNA]</scope>
    <source>
        <strain evidence="3">CC-503</strain>
    </source>
</reference>
<dbReference type="KEGG" id="cre:CHLRE_09g397002v5"/>
<sequence>MSRTLTWTWPCTIVGARAPSPTGNLRDTRETSSTPAGAGQNPKPNGRDSCLSGQLATNGADRLPRW</sequence>
<dbReference type="Proteomes" id="UP000006906">
    <property type="component" value="Chromosome 9"/>
</dbReference>
<organism evidence="2 3">
    <name type="scientific">Chlamydomonas reinhardtii</name>
    <name type="common">Chlamydomonas smithii</name>
    <dbReference type="NCBI Taxonomy" id="3055"/>
    <lineage>
        <taxon>Eukaryota</taxon>
        <taxon>Viridiplantae</taxon>
        <taxon>Chlorophyta</taxon>
        <taxon>core chlorophytes</taxon>
        <taxon>Chlorophyceae</taxon>
        <taxon>CS clade</taxon>
        <taxon>Chlamydomonadales</taxon>
        <taxon>Chlamydomonadaceae</taxon>
        <taxon>Chlamydomonas</taxon>
    </lineage>
</organism>
<name>A0A2K3DD40_CHLRE</name>
<evidence type="ECO:0000313" key="3">
    <source>
        <dbReference type="Proteomes" id="UP000006906"/>
    </source>
</evidence>